<dbReference type="GO" id="GO:0016491">
    <property type="term" value="F:oxidoreductase activity"/>
    <property type="evidence" value="ECO:0007669"/>
    <property type="project" value="UniProtKB-KW"/>
</dbReference>
<dbReference type="AlphaFoldDB" id="A0A5B0NVN1"/>
<proteinExistence type="predicted"/>
<evidence type="ECO:0000256" key="1">
    <source>
        <dbReference type="ARBA" id="ARBA00023002"/>
    </source>
</evidence>
<accession>A0A5B0NVN1</accession>
<dbReference type="OrthoDB" id="37537at2759"/>
<dbReference type="Proteomes" id="UP000324748">
    <property type="component" value="Unassembled WGS sequence"/>
</dbReference>
<dbReference type="PANTHER" id="PTHR43625">
    <property type="entry name" value="AFLATOXIN B1 ALDEHYDE REDUCTASE"/>
    <property type="match status" value="1"/>
</dbReference>
<evidence type="ECO:0000313" key="4">
    <source>
        <dbReference type="Proteomes" id="UP000324748"/>
    </source>
</evidence>
<dbReference type="InterPro" id="IPR023210">
    <property type="entry name" value="NADP_OxRdtase_dom"/>
</dbReference>
<dbReference type="Gene3D" id="3.20.20.100">
    <property type="entry name" value="NADP-dependent oxidoreductase domain"/>
    <property type="match status" value="1"/>
</dbReference>
<dbReference type="PANTHER" id="PTHR43625:SF78">
    <property type="entry name" value="PYRIDOXAL REDUCTASE-RELATED"/>
    <property type="match status" value="1"/>
</dbReference>
<dbReference type="InterPro" id="IPR036812">
    <property type="entry name" value="NAD(P)_OxRdtase_dom_sf"/>
</dbReference>
<organism evidence="3 4">
    <name type="scientific">Puccinia graminis f. sp. tritici</name>
    <dbReference type="NCBI Taxonomy" id="56615"/>
    <lineage>
        <taxon>Eukaryota</taxon>
        <taxon>Fungi</taxon>
        <taxon>Dikarya</taxon>
        <taxon>Basidiomycota</taxon>
        <taxon>Pucciniomycotina</taxon>
        <taxon>Pucciniomycetes</taxon>
        <taxon>Pucciniales</taxon>
        <taxon>Pucciniaceae</taxon>
        <taxon>Puccinia</taxon>
    </lineage>
</organism>
<dbReference type="InterPro" id="IPR050791">
    <property type="entry name" value="Aldo-Keto_reductase"/>
</dbReference>
<evidence type="ECO:0000313" key="3">
    <source>
        <dbReference type="EMBL" id="KAA1092574.1"/>
    </source>
</evidence>
<dbReference type="SUPFAM" id="SSF51430">
    <property type="entry name" value="NAD(P)-linked oxidoreductase"/>
    <property type="match status" value="1"/>
</dbReference>
<dbReference type="EMBL" id="VSWC01000080">
    <property type="protein sequence ID" value="KAA1092574.1"/>
    <property type="molecule type" value="Genomic_DNA"/>
</dbReference>
<dbReference type="Pfam" id="PF00248">
    <property type="entry name" value="Aldo_ket_red"/>
    <property type="match status" value="1"/>
</dbReference>
<reference evidence="3 4" key="1">
    <citation type="submission" date="2019-05" db="EMBL/GenBank/DDBJ databases">
        <title>Emergence of the Ug99 lineage of the wheat stem rust pathogen through somatic hybridization.</title>
        <authorList>
            <person name="Li F."/>
            <person name="Upadhyaya N.M."/>
            <person name="Sperschneider J."/>
            <person name="Matny O."/>
            <person name="Nguyen-Phuc H."/>
            <person name="Mago R."/>
            <person name="Raley C."/>
            <person name="Miller M.E."/>
            <person name="Silverstein K.A.T."/>
            <person name="Henningsen E."/>
            <person name="Hirsch C.D."/>
            <person name="Visser B."/>
            <person name="Pretorius Z.A."/>
            <person name="Steffenson B.J."/>
            <person name="Schwessinger B."/>
            <person name="Dodds P.N."/>
            <person name="Figueroa M."/>
        </authorList>
    </citation>
    <scope>NUCLEOTIDE SEQUENCE [LARGE SCALE GENOMIC DNA]</scope>
    <source>
        <strain evidence="3">21-0</strain>
    </source>
</reference>
<comment type="caution">
    <text evidence="3">The sequence shown here is derived from an EMBL/GenBank/DDBJ whole genome shotgun (WGS) entry which is preliminary data.</text>
</comment>
<sequence>MAIDITSHRRVGHETGELVSVCPIGYGLMRLTWAPTETPDEKAFKTILAFLTAGGKFLDSGEFYGNPPDRFNSNLELLARFFDAYPEWAEEGRCFLSVKGGFNLEGGKMNHPDGSIDGLRKSVDNINQKLGGKKKMDLFQMARVDQKVPIEDVMKSYKTLINEGKFKHVGLSEVSAETIRRAHAIYPVSAVEVEYSPWLLDIEHNGILSTCEELRIPIIAYSPLGLGMLTGKIKSLDDLDPNDARRHFDRFQPENFHHNIKLTDKFISLAQKKKCTPVQLGLAWILMQSELLIPIPGSTRAEGVEESLASLKVKLSDEEVKEIRDFVDKADFKGVRYSGQYPFSSTVIYFMYIHPTQNHRTRLPGT</sequence>
<feature type="domain" description="NADP-dependent oxidoreductase" evidence="2">
    <location>
        <begin position="23"/>
        <end position="326"/>
    </location>
</feature>
<name>A0A5B0NVN1_PUCGR</name>
<dbReference type="CDD" id="cd19077">
    <property type="entry name" value="AKR_AKR8A1-2"/>
    <property type="match status" value="1"/>
</dbReference>
<keyword evidence="4" id="KW-1185">Reference proteome</keyword>
<gene>
    <name evidence="3" type="ORF">PGT21_007617</name>
</gene>
<evidence type="ECO:0000259" key="2">
    <source>
        <dbReference type="Pfam" id="PF00248"/>
    </source>
</evidence>
<protein>
    <recommendedName>
        <fullName evidence="2">NADP-dependent oxidoreductase domain-containing protein</fullName>
    </recommendedName>
</protein>
<dbReference type="GO" id="GO:0005737">
    <property type="term" value="C:cytoplasm"/>
    <property type="evidence" value="ECO:0007669"/>
    <property type="project" value="TreeGrafter"/>
</dbReference>
<keyword evidence="1" id="KW-0560">Oxidoreductase</keyword>